<evidence type="ECO:0000256" key="1">
    <source>
        <dbReference type="SAM" id="MobiDB-lite"/>
    </source>
</evidence>
<dbReference type="Proteomes" id="UP000198894">
    <property type="component" value="Unassembled WGS sequence"/>
</dbReference>
<proteinExistence type="predicted"/>
<evidence type="ECO:0000313" key="3">
    <source>
        <dbReference type="Proteomes" id="UP000198894"/>
    </source>
</evidence>
<reference evidence="3" key="1">
    <citation type="submission" date="2016-10" db="EMBL/GenBank/DDBJ databases">
        <authorList>
            <person name="Varghese N."/>
            <person name="Submissions S."/>
        </authorList>
    </citation>
    <scope>NUCLEOTIDE SEQUENCE [LARGE SCALE GENOMIC DNA]</scope>
    <source>
        <strain evidence="3">CGMCC 1.11022</strain>
    </source>
</reference>
<protein>
    <submittedName>
        <fullName evidence="2">Uncharacterized protein</fullName>
    </submittedName>
</protein>
<evidence type="ECO:0000313" key="2">
    <source>
        <dbReference type="EMBL" id="SDL30687.1"/>
    </source>
</evidence>
<accession>A0A1G9IZK3</accession>
<gene>
    <name evidence="2" type="ORF">SAMN05428953_13230</name>
</gene>
<dbReference type="EMBL" id="FNEE01000032">
    <property type="protein sequence ID" value="SDL30687.1"/>
    <property type="molecule type" value="Genomic_DNA"/>
</dbReference>
<feature type="region of interest" description="Disordered" evidence="1">
    <location>
        <begin position="17"/>
        <end position="38"/>
    </location>
</feature>
<dbReference type="AlphaFoldDB" id="A0A1G9IZK3"/>
<sequence>MALPLIALPGISPRIVTGRKRPAPKFSPNSNAAEKPPWAVTAPFSPSLYGEKVPAGG</sequence>
<organism evidence="2 3">
    <name type="scientific">Mesorhizobium muleiense</name>
    <dbReference type="NCBI Taxonomy" id="1004279"/>
    <lineage>
        <taxon>Bacteria</taxon>
        <taxon>Pseudomonadati</taxon>
        <taxon>Pseudomonadota</taxon>
        <taxon>Alphaproteobacteria</taxon>
        <taxon>Hyphomicrobiales</taxon>
        <taxon>Phyllobacteriaceae</taxon>
        <taxon>Mesorhizobium</taxon>
    </lineage>
</organism>
<name>A0A1G9IZK3_9HYPH</name>
<keyword evidence="3" id="KW-1185">Reference proteome</keyword>